<keyword evidence="3" id="KW-0547">Nucleotide-binding</keyword>
<keyword evidence="4 6" id="KW-0067">ATP-binding</keyword>
<dbReference type="RefSeq" id="WP_055183690.1">
    <property type="nucleotide sequence ID" value="NZ_CABHIH010000001.1"/>
</dbReference>
<comment type="similarity">
    <text evidence="1">Belongs to the ABC transporter superfamily.</text>
</comment>
<dbReference type="InterPro" id="IPR003439">
    <property type="entry name" value="ABC_transporter-like_ATP-bd"/>
</dbReference>
<dbReference type="PROSITE" id="PS00211">
    <property type="entry name" value="ABC_TRANSPORTER_1"/>
    <property type="match status" value="1"/>
</dbReference>
<dbReference type="GO" id="GO:0005524">
    <property type="term" value="F:ATP binding"/>
    <property type="evidence" value="ECO:0007669"/>
    <property type="project" value="UniProtKB-KW"/>
</dbReference>
<evidence type="ECO:0000259" key="5">
    <source>
        <dbReference type="PROSITE" id="PS50893"/>
    </source>
</evidence>
<evidence type="ECO:0000256" key="3">
    <source>
        <dbReference type="ARBA" id="ARBA00022741"/>
    </source>
</evidence>
<dbReference type="eggNOG" id="COG1136">
    <property type="taxonomic scope" value="Bacteria"/>
</dbReference>
<dbReference type="SMART" id="SM00382">
    <property type="entry name" value="AAA"/>
    <property type="match status" value="1"/>
</dbReference>
<evidence type="ECO:0000313" key="6">
    <source>
        <dbReference type="EMBL" id="OBY10393.1"/>
    </source>
</evidence>
<dbReference type="GO" id="GO:0022857">
    <property type="term" value="F:transmembrane transporter activity"/>
    <property type="evidence" value="ECO:0007669"/>
    <property type="project" value="UniProtKB-ARBA"/>
</dbReference>
<proteinExistence type="inferred from homology"/>
<dbReference type="OrthoDB" id="9802264at2"/>
<evidence type="ECO:0000256" key="2">
    <source>
        <dbReference type="ARBA" id="ARBA00022448"/>
    </source>
</evidence>
<evidence type="ECO:0000313" key="7">
    <source>
        <dbReference type="Proteomes" id="UP000092714"/>
    </source>
</evidence>
<gene>
    <name evidence="6" type="ORF">CP373A1_10860</name>
</gene>
<dbReference type="PROSITE" id="PS50893">
    <property type="entry name" value="ABC_TRANSPORTER_2"/>
    <property type="match status" value="1"/>
</dbReference>
<dbReference type="InterPro" id="IPR027417">
    <property type="entry name" value="P-loop_NTPase"/>
</dbReference>
<protein>
    <submittedName>
        <fullName evidence="6">ABC transporter ATP-binding protein</fullName>
    </submittedName>
</protein>
<dbReference type="PANTHER" id="PTHR42798:SF7">
    <property type="entry name" value="ALPHA-D-RIBOSE 1-METHYLPHOSPHONATE 5-TRIPHOSPHATE SYNTHASE SUBUNIT PHNL"/>
    <property type="match status" value="1"/>
</dbReference>
<dbReference type="Gene3D" id="3.40.50.300">
    <property type="entry name" value="P-loop containing nucleotide triphosphate hydrolases"/>
    <property type="match status" value="1"/>
</dbReference>
<evidence type="ECO:0000256" key="1">
    <source>
        <dbReference type="ARBA" id="ARBA00005417"/>
    </source>
</evidence>
<dbReference type="GO" id="GO:0098796">
    <property type="term" value="C:membrane protein complex"/>
    <property type="evidence" value="ECO:0007669"/>
    <property type="project" value="UniProtKB-ARBA"/>
</dbReference>
<dbReference type="EMBL" id="MAPZ01000020">
    <property type="protein sequence ID" value="OBY10393.1"/>
    <property type="molecule type" value="Genomic_DNA"/>
</dbReference>
<comment type="caution">
    <text evidence="6">The sequence shown here is derived from an EMBL/GenBank/DDBJ whole genome shotgun (WGS) entry which is preliminary data.</text>
</comment>
<organism evidence="6 7">
    <name type="scientific">Clostridium paraputrificum</name>
    <dbReference type="NCBI Taxonomy" id="29363"/>
    <lineage>
        <taxon>Bacteria</taxon>
        <taxon>Bacillati</taxon>
        <taxon>Bacillota</taxon>
        <taxon>Clostridia</taxon>
        <taxon>Eubacteriales</taxon>
        <taxon>Clostridiaceae</taxon>
        <taxon>Clostridium</taxon>
    </lineage>
</organism>
<dbReference type="Pfam" id="PF00005">
    <property type="entry name" value="ABC_tran"/>
    <property type="match status" value="1"/>
</dbReference>
<dbReference type="InterPro" id="IPR017871">
    <property type="entry name" value="ABC_transporter-like_CS"/>
</dbReference>
<dbReference type="InterPro" id="IPR017911">
    <property type="entry name" value="MacB-like_ATP-bd"/>
</dbReference>
<accession>A0A174SEI8</accession>
<dbReference type="GO" id="GO:0016887">
    <property type="term" value="F:ATP hydrolysis activity"/>
    <property type="evidence" value="ECO:0007669"/>
    <property type="project" value="InterPro"/>
</dbReference>
<dbReference type="PANTHER" id="PTHR42798">
    <property type="entry name" value="LIPOPROTEIN-RELEASING SYSTEM ATP-BINDING PROTEIN LOLD"/>
    <property type="match status" value="1"/>
</dbReference>
<evidence type="ECO:0000256" key="4">
    <source>
        <dbReference type="ARBA" id="ARBA00022840"/>
    </source>
</evidence>
<dbReference type="SUPFAM" id="SSF52540">
    <property type="entry name" value="P-loop containing nucleoside triphosphate hydrolases"/>
    <property type="match status" value="1"/>
</dbReference>
<feature type="domain" description="ABC transporter" evidence="5">
    <location>
        <begin position="5"/>
        <end position="244"/>
    </location>
</feature>
<name>A0A174SEI8_9CLOT</name>
<dbReference type="Proteomes" id="UP000092714">
    <property type="component" value="Unassembled WGS sequence"/>
</dbReference>
<dbReference type="AlphaFoldDB" id="A0A174SEI8"/>
<dbReference type="InterPro" id="IPR003593">
    <property type="entry name" value="AAA+_ATPase"/>
</dbReference>
<keyword evidence="7" id="KW-1185">Reference proteome</keyword>
<dbReference type="CDD" id="cd03255">
    <property type="entry name" value="ABC_MJ0796_LolCDE_FtsE"/>
    <property type="match status" value="1"/>
</dbReference>
<reference evidence="6 7" key="1">
    <citation type="submission" date="2016-06" db="EMBL/GenBank/DDBJ databases">
        <authorList>
            <person name="Kjaerup R.B."/>
            <person name="Dalgaard T.S."/>
            <person name="Juul-Madsen H.R."/>
        </authorList>
    </citation>
    <scope>NUCLEOTIDE SEQUENCE [LARGE SCALE GENOMIC DNA]</scope>
    <source>
        <strain evidence="6 7">373-A1</strain>
    </source>
</reference>
<keyword evidence="2" id="KW-0813">Transport</keyword>
<sequence length="252" mass="27846">MSELLIGKNIRKSYGEGNEKQVVLDNVSVSIKTGEFISIMGPSGSGKSTLMYVLSGMDVPEGGNVTFDGDDLAVIKEKDLAEIRRTKMGFIFQQPSLLKNLNIGDNIILTSVRSNRKNIKDILIKADNLMKMTGIENLKNRNINEVSGGQLQRAGICRSLMNDPKIIFGDEPTGALNSKSAEEIMDLLRHINNKGTTIVLVTHDPKVASKTERIMFMSDGKIQSELKLSKYDGKNIDERMEKILGEMKNIGI</sequence>
<dbReference type="FunFam" id="3.40.50.300:FF:000032">
    <property type="entry name" value="Export ABC transporter ATP-binding protein"/>
    <property type="match status" value="1"/>
</dbReference>